<proteinExistence type="predicted"/>
<evidence type="ECO:0000313" key="2">
    <source>
        <dbReference type="EMBL" id="CAL5221989.1"/>
    </source>
</evidence>
<feature type="compositionally biased region" description="Low complexity" evidence="1">
    <location>
        <begin position="7"/>
        <end position="16"/>
    </location>
</feature>
<feature type="region of interest" description="Disordered" evidence="1">
    <location>
        <begin position="1"/>
        <end position="22"/>
    </location>
</feature>
<organism evidence="2 3">
    <name type="scientific">Coccomyxa viridis</name>
    <dbReference type="NCBI Taxonomy" id="1274662"/>
    <lineage>
        <taxon>Eukaryota</taxon>
        <taxon>Viridiplantae</taxon>
        <taxon>Chlorophyta</taxon>
        <taxon>core chlorophytes</taxon>
        <taxon>Trebouxiophyceae</taxon>
        <taxon>Trebouxiophyceae incertae sedis</taxon>
        <taxon>Coccomyxaceae</taxon>
        <taxon>Coccomyxa</taxon>
    </lineage>
</organism>
<dbReference type="Proteomes" id="UP001497392">
    <property type="component" value="Unassembled WGS sequence"/>
</dbReference>
<accession>A0ABP1FT23</accession>
<dbReference type="EMBL" id="CAXHTA020000006">
    <property type="protein sequence ID" value="CAL5221989.1"/>
    <property type="molecule type" value="Genomic_DNA"/>
</dbReference>
<comment type="caution">
    <text evidence="2">The sequence shown here is derived from an EMBL/GenBank/DDBJ whole genome shotgun (WGS) entry which is preliminary data.</text>
</comment>
<reference evidence="2 3" key="1">
    <citation type="submission" date="2024-06" db="EMBL/GenBank/DDBJ databases">
        <authorList>
            <person name="Kraege A."/>
            <person name="Thomma B."/>
        </authorList>
    </citation>
    <scope>NUCLEOTIDE SEQUENCE [LARGE SCALE GENOMIC DNA]</scope>
</reference>
<keyword evidence="3" id="KW-1185">Reference proteome</keyword>
<evidence type="ECO:0000256" key="1">
    <source>
        <dbReference type="SAM" id="MobiDB-lite"/>
    </source>
</evidence>
<sequence length="86" mass="10052">MHGLRSLPAAAEPLADAPRKSEGELHYRIKTWSDEALLEDINNIQNFGRLWTFTQALENCEKYRLAVEARRRLKQIDNKFYDIVCC</sequence>
<gene>
    <name evidence="2" type="primary">g4275</name>
    <name evidence="2" type="ORF">VP750_LOCUS3648</name>
</gene>
<name>A0ABP1FT23_9CHLO</name>
<evidence type="ECO:0000313" key="3">
    <source>
        <dbReference type="Proteomes" id="UP001497392"/>
    </source>
</evidence>
<protein>
    <submittedName>
        <fullName evidence="2">G4275 protein</fullName>
    </submittedName>
</protein>